<keyword evidence="1" id="KW-0175">Coiled coil</keyword>
<dbReference type="PANTHER" id="PTHR21666">
    <property type="entry name" value="PEPTIDASE-RELATED"/>
    <property type="match status" value="1"/>
</dbReference>
<sequence length="385" mass="40793">MRRAFVLAIVPLAAALALVPASAQIAGDAISADSLAEAQAARIEARERARTLADRAATIEDTALKAEAQAEALSARIAESEALIEEARQQETSAADRLGFLRERFARQRAPLSRMLAALQRLARRPMVLLVLRPSSVRDYVRTRAMVAAITPQIARQTRSVRGDLAEMRALAQGSAAARVARQEAATELARQRAELRASGAESRLAARALQQAAGEARREATLRGVEADSIAALAARQSRNRQTEARLAELIGPILPAGRAEARSPSIRPVMPVQGAVLAGYGERDAAGGRSRGLCIAPQPGAAVAAPLAGEIAFARPWRGYGTLVIIRHKGGLLSLVGGLADARVREGQAVAQGDVLGRAPQRDPSVLYELRRAGRPVHPLLGV</sequence>
<dbReference type="InterPro" id="IPR050570">
    <property type="entry name" value="Cell_wall_metabolism_enzyme"/>
</dbReference>
<dbReference type="GO" id="GO:0004222">
    <property type="term" value="F:metalloendopeptidase activity"/>
    <property type="evidence" value="ECO:0007669"/>
    <property type="project" value="TreeGrafter"/>
</dbReference>
<reference evidence="4 5" key="1">
    <citation type="submission" date="2020-08" db="EMBL/GenBank/DDBJ databases">
        <authorList>
            <person name="Liu G."/>
            <person name="Sun C."/>
        </authorList>
    </citation>
    <scope>NUCLEOTIDE SEQUENCE [LARGE SCALE GENOMIC DNA]</scope>
    <source>
        <strain evidence="4 5">OT19</strain>
    </source>
</reference>
<evidence type="ECO:0000313" key="5">
    <source>
        <dbReference type="Proteomes" id="UP000515297"/>
    </source>
</evidence>
<evidence type="ECO:0000313" key="4">
    <source>
        <dbReference type="EMBL" id="QNE05557.1"/>
    </source>
</evidence>
<feature type="chain" id="PRO_5028904967" evidence="2">
    <location>
        <begin position="24"/>
        <end position="385"/>
    </location>
</feature>
<dbReference type="InterPro" id="IPR011055">
    <property type="entry name" value="Dup_hybrid_motif"/>
</dbReference>
<dbReference type="CDD" id="cd12797">
    <property type="entry name" value="M23_peptidase"/>
    <property type="match status" value="1"/>
</dbReference>
<name>A0A7G6VUZ2_9SPHN</name>
<dbReference type="Pfam" id="PF01551">
    <property type="entry name" value="Peptidase_M23"/>
    <property type="match status" value="1"/>
</dbReference>
<proteinExistence type="predicted"/>
<feature type="signal peptide" evidence="2">
    <location>
        <begin position="1"/>
        <end position="23"/>
    </location>
</feature>
<dbReference type="EMBL" id="CP060052">
    <property type="protein sequence ID" value="QNE05557.1"/>
    <property type="molecule type" value="Genomic_DNA"/>
</dbReference>
<dbReference type="PANTHER" id="PTHR21666:SF270">
    <property type="entry name" value="MUREIN HYDROLASE ACTIVATOR ENVC"/>
    <property type="match status" value="1"/>
</dbReference>
<dbReference type="AlphaFoldDB" id="A0A7G6VUZ2"/>
<evidence type="ECO:0000256" key="1">
    <source>
        <dbReference type="SAM" id="Coils"/>
    </source>
</evidence>
<accession>A0A7G6VUZ2</accession>
<organism evidence="4 5">
    <name type="scientific">Croceicoccus marinus</name>
    <dbReference type="NCBI Taxonomy" id="450378"/>
    <lineage>
        <taxon>Bacteria</taxon>
        <taxon>Pseudomonadati</taxon>
        <taxon>Pseudomonadota</taxon>
        <taxon>Alphaproteobacteria</taxon>
        <taxon>Sphingomonadales</taxon>
        <taxon>Erythrobacteraceae</taxon>
        <taxon>Croceicoccus</taxon>
    </lineage>
</organism>
<dbReference type="RefSeq" id="WP_185884647.1">
    <property type="nucleotide sequence ID" value="NZ_CP060052.1"/>
</dbReference>
<feature type="coiled-coil region" evidence="1">
    <location>
        <begin position="35"/>
        <end position="97"/>
    </location>
</feature>
<dbReference type="InterPro" id="IPR016047">
    <property type="entry name" value="M23ase_b-sheet_dom"/>
</dbReference>
<gene>
    <name evidence="4" type="ORF">H4O24_02335</name>
</gene>
<keyword evidence="2" id="KW-0732">Signal</keyword>
<evidence type="ECO:0000256" key="2">
    <source>
        <dbReference type="SAM" id="SignalP"/>
    </source>
</evidence>
<dbReference type="Gene3D" id="2.70.70.10">
    <property type="entry name" value="Glucose Permease (Domain IIA)"/>
    <property type="match status" value="1"/>
</dbReference>
<evidence type="ECO:0000259" key="3">
    <source>
        <dbReference type="Pfam" id="PF01551"/>
    </source>
</evidence>
<dbReference type="Proteomes" id="UP000515297">
    <property type="component" value="Chromosome"/>
</dbReference>
<dbReference type="SUPFAM" id="SSF51261">
    <property type="entry name" value="Duplicated hybrid motif"/>
    <property type="match status" value="1"/>
</dbReference>
<feature type="domain" description="M23ase beta-sheet core" evidence="3">
    <location>
        <begin position="292"/>
        <end position="381"/>
    </location>
</feature>
<protein>
    <submittedName>
        <fullName evidence="4">Peptidoglycan DD-metalloendopeptidase family protein</fullName>
    </submittedName>
</protein>